<feature type="region of interest" description="Disordered" evidence="1">
    <location>
        <begin position="311"/>
        <end position="331"/>
    </location>
</feature>
<feature type="non-terminal residue" evidence="2">
    <location>
        <position position="1"/>
    </location>
</feature>
<evidence type="ECO:0000313" key="2">
    <source>
        <dbReference type="EMBL" id="CAD7274622.1"/>
    </source>
</evidence>
<sequence>NHSAPQRLERHCNQDFRINGILVTQLLGFLDNWVTGTQFVGLGIGETKHCPAWQLEGPAFDGWRLRNCELNGWWLTRSPKQHQGRISKARKYLDEPGEEIWPSPADPQSIKEGEENDGRFDRRKEVYNEKNTYLFSHGPGFWFFVCLSASLGNGRDGRGFRRRARLPSVSGRWKTEPQSLWVPAGYSERRPNHPPGFEFQSDARGGDLKHRNSNMTEMKEYRFGTAAAFGELDPRYFEVLGIKNVNESVFQEADELLSEEVNHLDRIYSFQGKTKLIEALNHWVGLDDTSLRRIIRTAENLEKTMLRHPHCRRTDVQSGEGEPRSPRNPFTSDQTFRALYKHCVCLPEYVCHGHLDHDNQAELKAYINQLKANGTAEKTRVYLQRIFSELSELTLKLPQNDDFFHALKSFHPPDCGTLQFDLQQFDHPEQM</sequence>
<feature type="region of interest" description="Disordered" evidence="1">
    <location>
        <begin position="97"/>
        <end position="117"/>
    </location>
</feature>
<evidence type="ECO:0000313" key="3">
    <source>
        <dbReference type="Proteomes" id="UP000678499"/>
    </source>
</evidence>
<accession>A0A7R9BG06</accession>
<dbReference type="AlphaFoldDB" id="A0A7R9BG06"/>
<protein>
    <submittedName>
        <fullName evidence="2">Uncharacterized protein</fullName>
    </submittedName>
</protein>
<name>A0A7R9BG06_9CRUS</name>
<dbReference type="EMBL" id="CAJPEX010000275">
    <property type="protein sequence ID" value="CAG0914774.1"/>
    <property type="molecule type" value="Genomic_DNA"/>
</dbReference>
<keyword evidence="3" id="KW-1185">Reference proteome</keyword>
<organism evidence="2">
    <name type="scientific">Notodromas monacha</name>
    <dbReference type="NCBI Taxonomy" id="399045"/>
    <lineage>
        <taxon>Eukaryota</taxon>
        <taxon>Metazoa</taxon>
        <taxon>Ecdysozoa</taxon>
        <taxon>Arthropoda</taxon>
        <taxon>Crustacea</taxon>
        <taxon>Oligostraca</taxon>
        <taxon>Ostracoda</taxon>
        <taxon>Podocopa</taxon>
        <taxon>Podocopida</taxon>
        <taxon>Cypridocopina</taxon>
        <taxon>Cypridoidea</taxon>
        <taxon>Cyprididae</taxon>
        <taxon>Notodromas</taxon>
    </lineage>
</organism>
<gene>
    <name evidence="2" type="ORF">NMOB1V02_LOCUS2448</name>
</gene>
<dbReference type="Proteomes" id="UP000678499">
    <property type="component" value="Unassembled WGS sequence"/>
</dbReference>
<dbReference type="EMBL" id="OA882312">
    <property type="protein sequence ID" value="CAD7274622.1"/>
    <property type="molecule type" value="Genomic_DNA"/>
</dbReference>
<reference evidence="2" key="1">
    <citation type="submission" date="2020-11" db="EMBL/GenBank/DDBJ databases">
        <authorList>
            <person name="Tran Van P."/>
        </authorList>
    </citation>
    <scope>NUCLEOTIDE SEQUENCE</scope>
</reference>
<evidence type="ECO:0000256" key="1">
    <source>
        <dbReference type="SAM" id="MobiDB-lite"/>
    </source>
</evidence>
<feature type="non-terminal residue" evidence="2">
    <location>
        <position position="431"/>
    </location>
</feature>
<proteinExistence type="predicted"/>